<dbReference type="InterPro" id="IPR049237">
    <property type="entry name" value="DUF2264_C"/>
</dbReference>
<dbReference type="STRING" id="1121345.SAMN02745217_03303"/>
<protein>
    <recommendedName>
        <fullName evidence="5">DUF2264 domain-containing protein</fullName>
    </recommendedName>
</protein>
<gene>
    <name evidence="3" type="ORF">SAMN02745217_03303</name>
</gene>
<evidence type="ECO:0000313" key="3">
    <source>
        <dbReference type="EMBL" id="SHO51739.1"/>
    </source>
</evidence>
<evidence type="ECO:0000313" key="4">
    <source>
        <dbReference type="Proteomes" id="UP000184612"/>
    </source>
</evidence>
<evidence type="ECO:0000259" key="2">
    <source>
        <dbReference type="Pfam" id="PF20938"/>
    </source>
</evidence>
<dbReference type="PIRSF" id="PIRSF014753">
    <property type="entry name" value="UCP014753"/>
    <property type="match status" value="1"/>
</dbReference>
<feature type="domain" description="DUF2264" evidence="2">
    <location>
        <begin position="357"/>
        <end position="566"/>
    </location>
</feature>
<evidence type="ECO:0000259" key="1">
    <source>
        <dbReference type="Pfam" id="PF10022"/>
    </source>
</evidence>
<dbReference type="Proteomes" id="UP000184612">
    <property type="component" value="Unassembled WGS sequence"/>
</dbReference>
<dbReference type="PANTHER" id="PTHR35339">
    <property type="entry name" value="LINALOOL DEHYDRATASE_ISOMERASE DOMAIN-CONTAINING PROTEIN"/>
    <property type="match status" value="1"/>
</dbReference>
<dbReference type="InterPro" id="IPR016624">
    <property type="entry name" value="UCP014753"/>
</dbReference>
<dbReference type="EMBL" id="FRFD01000010">
    <property type="protein sequence ID" value="SHO51739.1"/>
    <property type="molecule type" value="Genomic_DNA"/>
</dbReference>
<evidence type="ECO:0008006" key="5">
    <source>
        <dbReference type="Google" id="ProtNLM"/>
    </source>
</evidence>
<dbReference type="AlphaFoldDB" id="A0A1M7YGP5"/>
<proteinExistence type="predicted"/>
<dbReference type="InterPro" id="IPR049349">
    <property type="entry name" value="DUF2264_N"/>
</dbReference>
<name>A0A1M7YGP5_9FIRM</name>
<dbReference type="OrthoDB" id="9813465at2"/>
<organism evidence="3 4">
    <name type="scientific">Anaerocolumna xylanovorans DSM 12503</name>
    <dbReference type="NCBI Taxonomy" id="1121345"/>
    <lineage>
        <taxon>Bacteria</taxon>
        <taxon>Bacillati</taxon>
        <taxon>Bacillota</taxon>
        <taxon>Clostridia</taxon>
        <taxon>Lachnospirales</taxon>
        <taxon>Lachnospiraceae</taxon>
        <taxon>Anaerocolumna</taxon>
    </lineage>
</organism>
<reference evidence="3 4" key="1">
    <citation type="submission" date="2016-12" db="EMBL/GenBank/DDBJ databases">
        <authorList>
            <person name="Song W.-J."/>
            <person name="Kurnit D.M."/>
        </authorList>
    </citation>
    <scope>NUCLEOTIDE SEQUENCE [LARGE SCALE GENOMIC DNA]</scope>
    <source>
        <strain evidence="3 4">DSM 12503</strain>
    </source>
</reference>
<dbReference type="RefSeq" id="WP_073589966.1">
    <property type="nucleotide sequence ID" value="NZ_FRFD01000010.1"/>
</dbReference>
<dbReference type="Pfam" id="PF20938">
    <property type="entry name" value="DUF2264_C"/>
    <property type="match status" value="1"/>
</dbReference>
<feature type="domain" description="DUF2264" evidence="1">
    <location>
        <begin position="10"/>
        <end position="352"/>
    </location>
</feature>
<sequence>MLRQGFSFTTRQDYENCLVTLCENIRSEFSSDFTSLHLGETATLYDDKTIGLEGVARILWGLVPLWAGCGSSFMQQEILAGIKAGTKSSNPGGWGKLCNSHQAFVEMAPMALGLLLTPEKVWEPLSENEKSEFQAWLYQINDYSLPVNNWYFFRVLVNTALQSVGACNTEHKIEEDLQTIESFYLGDGWYSDGKTKQRDYYISFAIHFYSMIYVKFRKESDKVRCERFCTRAKEFAKDFIYWFSENGEAIPYGRSLTYRFAQCAFWCATVFAGVDTFPLGVVKGIINRHFRYWFSKPILDRSGGLTIGYGYPNLNMAEGYNSPGSPYWAFKSFLILALPESHPFWSTKEEPLPKLDSVKKLEHPMMLVSRQDKDNVVVLASGQYPGFDPVHSAEKYAKFAYSSRYGFHVPRSYYKLDQAAPDNMLAFCRDGVYFVRRQCKEVIVEETSIKSIWSPLDGIEVTTVLEICNKGHKRTHTITLDFPCEAVECGFGIPVDNYRDLTKDCQEAKAYIATEKDYSIIQLLAGNGLAGEFLAEPNTNILYPRTAIPYYKFSFEKGTYTICTYVEAGAALRPK</sequence>
<accession>A0A1M7YGP5</accession>
<keyword evidence="4" id="KW-1185">Reference proteome</keyword>
<dbReference type="PANTHER" id="PTHR35339:SF4">
    <property type="entry name" value="LINALOOL DEHYDRATASE_ISOMERASE DOMAIN-CONTAINING PROTEIN"/>
    <property type="match status" value="1"/>
</dbReference>
<dbReference type="Pfam" id="PF10022">
    <property type="entry name" value="DUF2264"/>
    <property type="match status" value="1"/>
</dbReference>